<dbReference type="InterPro" id="IPR027417">
    <property type="entry name" value="P-loop_NTPase"/>
</dbReference>
<dbReference type="CDD" id="cd03216">
    <property type="entry name" value="ABC_Carb_Monos_I"/>
    <property type="match status" value="1"/>
</dbReference>
<keyword evidence="3" id="KW-0547">Nucleotide-binding</keyword>
<dbReference type="GO" id="GO:0005524">
    <property type="term" value="F:ATP binding"/>
    <property type="evidence" value="ECO:0007669"/>
    <property type="project" value="UniProtKB-KW"/>
</dbReference>
<name>A0A151AVV3_9FIRM</name>
<keyword evidence="1" id="KW-0813">Transport</keyword>
<keyword evidence="7" id="KW-1185">Reference proteome</keyword>
<reference evidence="6 7" key="1">
    <citation type="submission" date="2016-02" db="EMBL/GenBank/DDBJ databases">
        <title>Genome sequence of Moorella mulderi DSM 14980.</title>
        <authorList>
            <person name="Poehlein A."/>
            <person name="Daniel R."/>
        </authorList>
    </citation>
    <scope>NUCLEOTIDE SEQUENCE [LARGE SCALE GENOMIC DNA]</scope>
    <source>
        <strain evidence="6 7">DSM 14980</strain>
    </source>
</reference>
<evidence type="ECO:0000256" key="3">
    <source>
        <dbReference type="ARBA" id="ARBA00022741"/>
    </source>
</evidence>
<dbReference type="PROSITE" id="PS50893">
    <property type="entry name" value="ABC_TRANSPORTER_2"/>
    <property type="match status" value="2"/>
</dbReference>
<organism evidence="6 7">
    <name type="scientific">Moorella mulderi DSM 14980</name>
    <dbReference type="NCBI Taxonomy" id="1122241"/>
    <lineage>
        <taxon>Bacteria</taxon>
        <taxon>Bacillati</taxon>
        <taxon>Bacillota</taxon>
        <taxon>Clostridia</taxon>
        <taxon>Neomoorellales</taxon>
        <taxon>Neomoorellaceae</taxon>
        <taxon>Neomoorella</taxon>
    </lineage>
</organism>
<dbReference type="GO" id="GO:0016887">
    <property type="term" value="F:ATP hydrolysis activity"/>
    <property type="evidence" value="ECO:0007669"/>
    <property type="project" value="InterPro"/>
</dbReference>
<proteinExistence type="predicted"/>
<dbReference type="PROSITE" id="PS00211">
    <property type="entry name" value="ABC_TRANSPORTER_1"/>
    <property type="match status" value="2"/>
</dbReference>
<dbReference type="InterPro" id="IPR003593">
    <property type="entry name" value="AAA+_ATPase"/>
</dbReference>
<dbReference type="InterPro" id="IPR017871">
    <property type="entry name" value="ABC_transporter-like_CS"/>
</dbReference>
<dbReference type="Pfam" id="PF00005">
    <property type="entry name" value="ABC_tran"/>
    <property type="match status" value="2"/>
</dbReference>
<keyword evidence="4 6" id="KW-0067">ATP-binding</keyword>
<dbReference type="SMART" id="SM00382">
    <property type="entry name" value="AAA"/>
    <property type="match status" value="2"/>
</dbReference>
<accession>A0A151AVV3</accession>
<dbReference type="PANTHER" id="PTHR43790:SF9">
    <property type="entry name" value="GALACTOFURANOSE TRANSPORTER ATP-BINDING PROTEIN YTFR"/>
    <property type="match status" value="1"/>
</dbReference>
<feature type="domain" description="ABC transporter" evidence="5">
    <location>
        <begin position="213"/>
        <end position="462"/>
    </location>
</feature>
<sequence>MGENGAGKTTLMKILAGVYRPEKGTIYLNGQKVQINSRKRAQELGIAMIFQELSVLPNLDIAGNLFLAREKKKGILLDNKQMEDEARSILEYLGLKLNPKTIVENLSVGERQLVEIARAITSNAKIIVMDEPTSALTQDEQEKLFGVIDKLKKQGTAIIYVSHRMDEIFRIADRITILRDGKKVNTVLTRDVNKKEIISMMIGEKEVVDELSKRKQHSKKFGEPLLEVEKLTGKKINNVSFKVRSGEILGLAGLLGSGRTEILRAICGLDNNISGNIKVDGKKYNIKSLQDALRLGIILVPEDRRNEGIIPGMSVMANLSLTALANIFPNGIIKFKTEHHIASKNIQELNIQPCDPYKLVGKLSGGNQQKVVIGRCLNHNPKILLLDEPTQGIDIGAKAELHALFRTLAEKGMAIIIVSSELPELVSIADNVLVLYEGQVRAFLSGADIEEKKILYYATGGFESESGARGL</sequence>
<dbReference type="Gene3D" id="3.40.50.300">
    <property type="entry name" value="P-loop containing nucleotide triphosphate hydrolases"/>
    <property type="match status" value="2"/>
</dbReference>
<evidence type="ECO:0000256" key="1">
    <source>
        <dbReference type="ARBA" id="ARBA00022448"/>
    </source>
</evidence>
<dbReference type="PATRIC" id="fig|1122241.3.peg.2183"/>
<dbReference type="InterPro" id="IPR003439">
    <property type="entry name" value="ABC_transporter-like_ATP-bd"/>
</dbReference>
<evidence type="ECO:0000313" key="7">
    <source>
        <dbReference type="Proteomes" id="UP000075670"/>
    </source>
</evidence>
<evidence type="ECO:0000313" key="6">
    <source>
        <dbReference type="EMBL" id="KYH31692.1"/>
    </source>
</evidence>
<protein>
    <submittedName>
        <fullName evidence="6">Ribose import ATP-binding protein RbsA</fullName>
        <ecNumber evidence="6">3.6.3.17</ecNumber>
    </submittedName>
</protein>
<comment type="caution">
    <text evidence="6">The sequence shown here is derived from an EMBL/GenBank/DDBJ whole genome shotgun (WGS) entry which is preliminary data.</text>
</comment>
<dbReference type="CDD" id="cd03215">
    <property type="entry name" value="ABC_Carb_Monos_II"/>
    <property type="match status" value="1"/>
</dbReference>
<dbReference type="EC" id="3.6.3.17" evidence="6"/>
<dbReference type="Proteomes" id="UP000075670">
    <property type="component" value="Unassembled WGS sequence"/>
</dbReference>
<evidence type="ECO:0000256" key="4">
    <source>
        <dbReference type="ARBA" id="ARBA00022840"/>
    </source>
</evidence>
<gene>
    <name evidence="6" type="primary">rbsA</name>
    <name evidence="6" type="ORF">MOMUL_20550</name>
</gene>
<dbReference type="InterPro" id="IPR050107">
    <property type="entry name" value="ABC_carbohydrate_import_ATPase"/>
</dbReference>
<feature type="domain" description="ABC transporter" evidence="5">
    <location>
        <begin position="1"/>
        <end position="205"/>
    </location>
</feature>
<keyword evidence="6" id="KW-0378">Hydrolase</keyword>
<dbReference type="PANTHER" id="PTHR43790">
    <property type="entry name" value="CARBOHYDRATE TRANSPORT ATP-BINDING PROTEIN MG119-RELATED"/>
    <property type="match status" value="1"/>
</dbReference>
<dbReference type="EMBL" id="LTBC01000008">
    <property type="protein sequence ID" value="KYH31692.1"/>
    <property type="molecule type" value="Genomic_DNA"/>
</dbReference>
<evidence type="ECO:0000259" key="5">
    <source>
        <dbReference type="PROSITE" id="PS50893"/>
    </source>
</evidence>
<keyword evidence="2" id="KW-0677">Repeat</keyword>
<dbReference type="AlphaFoldDB" id="A0A151AVV3"/>
<dbReference type="SUPFAM" id="SSF52540">
    <property type="entry name" value="P-loop containing nucleoside triphosphate hydrolases"/>
    <property type="match status" value="2"/>
</dbReference>
<evidence type="ECO:0000256" key="2">
    <source>
        <dbReference type="ARBA" id="ARBA00022737"/>
    </source>
</evidence>